<dbReference type="EMBL" id="JAHQIW010003654">
    <property type="protein sequence ID" value="KAJ1359618.1"/>
    <property type="molecule type" value="Genomic_DNA"/>
</dbReference>
<keyword evidence="2" id="KW-1185">Reference proteome</keyword>
<accession>A0AAD5MMY5</accession>
<comment type="caution">
    <text evidence="1">The sequence shown here is derived from an EMBL/GenBank/DDBJ whole genome shotgun (WGS) entry which is preliminary data.</text>
</comment>
<gene>
    <name evidence="1" type="ORF">KIN20_018392</name>
</gene>
<organism evidence="1 2">
    <name type="scientific">Parelaphostrongylus tenuis</name>
    <name type="common">Meningeal worm</name>
    <dbReference type="NCBI Taxonomy" id="148309"/>
    <lineage>
        <taxon>Eukaryota</taxon>
        <taxon>Metazoa</taxon>
        <taxon>Ecdysozoa</taxon>
        <taxon>Nematoda</taxon>
        <taxon>Chromadorea</taxon>
        <taxon>Rhabditida</taxon>
        <taxon>Rhabditina</taxon>
        <taxon>Rhabditomorpha</taxon>
        <taxon>Strongyloidea</taxon>
        <taxon>Metastrongylidae</taxon>
        <taxon>Parelaphostrongylus</taxon>
    </lineage>
</organism>
<proteinExistence type="predicted"/>
<dbReference type="Proteomes" id="UP001196413">
    <property type="component" value="Unassembled WGS sequence"/>
</dbReference>
<protein>
    <submittedName>
        <fullName evidence="1">Uncharacterized protein</fullName>
    </submittedName>
</protein>
<name>A0AAD5MMY5_PARTN</name>
<sequence length="105" mass="12074">MTQHKLRHIRFSAKTGQSMRNVSDEKLLSLQQKLYRSKCWDDDNKHSVTYSIVSFFTKPRTLLKSLLFKLSVGYQKSDGEALCGGKSEEVNMHSNGWMSSAMGYY</sequence>
<dbReference type="AlphaFoldDB" id="A0AAD5MMY5"/>
<evidence type="ECO:0000313" key="2">
    <source>
        <dbReference type="Proteomes" id="UP001196413"/>
    </source>
</evidence>
<reference evidence="1" key="1">
    <citation type="submission" date="2021-06" db="EMBL/GenBank/DDBJ databases">
        <title>Parelaphostrongylus tenuis whole genome reference sequence.</title>
        <authorList>
            <person name="Garwood T.J."/>
            <person name="Larsen P.A."/>
            <person name="Fountain-Jones N.M."/>
            <person name="Garbe J.R."/>
            <person name="Macchietto M.G."/>
            <person name="Kania S.A."/>
            <person name="Gerhold R.W."/>
            <person name="Richards J.E."/>
            <person name="Wolf T.M."/>
        </authorList>
    </citation>
    <scope>NUCLEOTIDE SEQUENCE</scope>
    <source>
        <strain evidence="1">MNPRO001-30</strain>
        <tissue evidence="1">Meninges</tissue>
    </source>
</reference>
<evidence type="ECO:0000313" key="1">
    <source>
        <dbReference type="EMBL" id="KAJ1359618.1"/>
    </source>
</evidence>